<evidence type="ECO:0000313" key="5">
    <source>
        <dbReference type="Proteomes" id="UP001234989"/>
    </source>
</evidence>
<gene>
    <name evidence="4" type="ORF">MTR67_051918</name>
</gene>
<evidence type="ECO:0000313" key="4">
    <source>
        <dbReference type="EMBL" id="WMV58533.1"/>
    </source>
</evidence>
<accession>A0AAF1A2I4</accession>
<dbReference type="Proteomes" id="UP001234989">
    <property type="component" value="Chromosome 12"/>
</dbReference>
<evidence type="ECO:0000256" key="2">
    <source>
        <dbReference type="SAM" id="Phobius"/>
    </source>
</evidence>
<proteinExistence type="inferred from homology"/>
<dbReference type="Pfam" id="PF22248">
    <property type="entry name" value="ERMP1_C"/>
    <property type="match status" value="1"/>
</dbReference>
<comment type="similarity">
    <text evidence="1">Belongs to the peptidase M28 family.</text>
</comment>
<dbReference type="AlphaFoldDB" id="A0AAF1A2I4"/>
<keyword evidence="5" id="KW-1185">Reference proteome</keyword>
<keyword evidence="2" id="KW-1133">Transmembrane helix</keyword>
<reference evidence="4" key="1">
    <citation type="submission" date="2023-08" db="EMBL/GenBank/DDBJ databases">
        <title>A de novo genome assembly of Solanum verrucosum Schlechtendal, a Mexican diploid species geographically isolated from the other diploid A-genome species in potato relatives.</title>
        <authorList>
            <person name="Hosaka K."/>
        </authorList>
    </citation>
    <scope>NUCLEOTIDE SEQUENCE</scope>
    <source>
        <tissue evidence="4">Young leaves</tissue>
    </source>
</reference>
<dbReference type="InterPro" id="IPR053973">
    <property type="entry name" value="ERMP1-like_C"/>
</dbReference>
<feature type="transmembrane region" description="Helical" evidence="2">
    <location>
        <begin position="73"/>
        <end position="99"/>
    </location>
</feature>
<keyword evidence="2" id="KW-0812">Transmembrane</keyword>
<feature type="non-terminal residue" evidence="4">
    <location>
        <position position="1"/>
    </location>
</feature>
<sequence>KLDRRSWGLGKDDLEGLSLFRISFVRVGKVPHWLGNGLVVSLYRLGQCSPHELAFRVELCSGAISLHGFRARYLVFLVGYFIPDVIVAAIIGLVTSWSVGPILPVVSHCTDAPKRVIFQHTIRNAGASKIMETTYDFAVVDSNTLPFVFKHASEVANTLHINTELSFDAVKQSHQEEWMGIFPISSLFSRCMKFPAKGSDVSAEYNHFPHLTTNKPQESLSGGSRRIYLEFSLGSLKEVWVAVLNITGSLSSWSFADNILPVPEKTGNGPPSYICRLSGAGDKNWTFWLEV</sequence>
<feature type="domain" description="Endoplasmic reticulum metallopeptidase 1-like C-terminal" evidence="3">
    <location>
        <begin position="112"/>
        <end position="291"/>
    </location>
</feature>
<name>A0AAF1A2I4_SOLVR</name>
<keyword evidence="2" id="KW-0472">Membrane</keyword>
<protein>
    <recommendedName>
        <fullName evidence="3">Endoplasmic reticulum metallopeptidase 1-like C-terminal domain-containing protein</fullName>
    </recommendedName>
</protein>
<evidence type="ECO:0000256" key="1">
    <source>
        <dbReference type="ARBA" id="ARBA00010918"/>
    </source>
</evidence>
<evidence type="ECO:0000259" key="3">
    <source>
        <dbReference type="Pfam" id="PF22248"/>
    </source>
</evidence>
<dbReference type="EMBL" id="CP133623">
    <property type="protein sequence ID" value="WMV58533.1"/>
    <property type="molecule type" value="Genomic_DNA"/>
</dbReference>
<organism evidence="4 5">
    <name type="scientific">Solanum verrucosum</name>
    <dbReference type="NCBI Taxonomy" id="315347"/>
    <lineage>
        <taxon>Eukaryota</taxon>
        <taxon>Viridiplantae</taxon>
        <taxon>Streptophyta</taxon>
        <taxon>Embryophyta</taxon>
        <taxon>Tracheophyta</taxon>
        <taxon>Spermatophyta</taxon>
        <taxon>Magnoliopsida</taxon>
        <taxon>eudicotyledons</taxon>
        <taxon>Gunneridae</taxon>
        <taxon>Pentapetalae</taxon>
        <taxon>asterids</taxon>
        <taxon>lamiids</taxon>
        <taxon>Solanales</taxon>
        <taxon>Solanaceae</taxon>
        <taxon>Solanoideae</taxon>
        <taxon>Solaneae</taxon>
        <taxon>Solanum</taxon>
    </lineage>
</organism>